<gene>
    <name evidence="1" type="ORF">GCM10023205_03890</name>
</gene>
<organism evidence="1 2">
    <name type="scientific">Yinghuangia aomiensis</name>
    <dbReference type="NCBI Taxonomy" id="676205"/>
    <lineage>
        <taxon>Bacteria</taxon>
        <taxon>Bacillati</taxon>
        <taxon>Actinomycetota</taxon>
        <taxon>Actinomycetes</taxon>
        <taxon>Kitasatosporales</taxon>
        <taxon>Streptomycetaceae</taxon>
        <taxon>Yinghuangia</taxon>
    </lineage>
</organism>
<keyword evidence="2" id="KW-1185">Reference proteome</keyword>
<evidence type="ECO:0000313" key="1">
    <source>
        <dbReference type="EMBL" id="GAA4947232.1"/>
    </source>
</evidence>
<dbReference type="Proteomes" id="UP001500466">
    <property type="component" value="Unassembled WGS sequence"/>
</dbReference>
<sequence length="313" mass="34487">MFFAPSSALAWWGRPASAPPEMGRRIAVRVGDDSAVNLELPPLSPADALRLQRESTFAASCMALESDLEAGDGTFDQALSNALAAVVASEWPGEEHDRKGRVRSAAQLLDVIEERIPPVGGVCVIPEPEEDRVRGEAHHAMFGDGPYEPWDVRIDAAVLRDGIARTQAVRHARGPGGLERRHVDALFALDEHRSLRCLDSERGDRHWAGAREEDRRSQALALAVLEQIGDEEAARRSANVNQYEGYHPKHSPEGYDFQECPVCGYETLQVTAIDDYGVGIGRGRCIVCTYERNGTVVDDLASAWMFENRWADD</sequence>
<reference evidence="2" key="1">
    <citation type="journal article" date="2019" name="Int. J. Syst. Evol. Microbiol.">
        <title>The Global Catalogue of Microorganisms (GCM) 10K type strain sequencing project: providing services to taxonomists for standard genome sequencing and annotation.</title>
        <authorList>
            <consortium name="The Broad Institute Genomics Platform"/>
            <consortium name="The Broad Institute Genome Sequencing Center for Infectious Disease"/>
            <person name="Wu L."/>
            <person name="Ma J."/>
        </authorList>
    </citation>
    <scope>NUCLEOTIDE SEQUENCE [LARGE SCALE GENOMIC DNA]</scope>
    <source>
        <strain evidence="2">JCM 17986</strain>
    </source>
</reference>
<proteinExistence type="predicted"/>
<name>A0ABP9GLE6_9ACTN</name>
<accession>A0ABP9GLE6</accession>
<comment type="caution">
    <text evidence="1">The sequence shown here is derived from an EMBL/GenBank/DDBJ whole genome shotgun (WGS) entry which is preliminary data.</text>
</comment>
<evidence type="ECO:0000313" key="2">
    <source>
        <dbReference type="Proteomes" id="UP001500466"/>
    </source>
</evidence>
<protein>
    <submittedName>
        <fullName evidence="1">Uncharacterized protein</fullName>
    </submittedName>
</protein>
<dbReference type="EMBL" id="BAABHS010000001">
    <property type="protein sequence ID" value="GAA4947232.1"/>
    <property type="molecule type" value="Genomic_DNA"/>
</dbReference>